<accession>A0ABV3S9P2</accession>
<dbReference type="RefSeq" id="WP_367966534.1">
    <property type="nucleotide sequence ID" value="NZ_JBAKFJ010000001.1"/>
</dbReference>
<dbReference type="InterPro" id="IPR003726">
    <property type="entry name" value="HCY_dom"/>
</dbReference>
<organism evidence="5 6">
    <name type="scientific">Spiribacter onubensis</name>
    <dbReference type="NCBI Taxonomy" id="3122420"/>
    <lineage>
        <taxon>Bacteria</taxon>
        <taxon>Pseudomonadati</taxon>
        <taxon>Pseudomonadota</taxon>
        <taxon>Gammaproteobacteria</taxon>
        <taxon>Chromatiales</taxon>
        <taxon>Ectothiorhodospiraceae</taxon>
        <taxon>Spiribacter</taxon>
    </lineage>
</organism>
<evidence type="ECO:0000256" key="2">
    <source>
        <dbReference type="ARBA" id="ARBA00022679"/>
    </source>
</evidence>
<dbReference type="InterPro" id="IPR036589">
    <property type="entry name" value="HCY_dom_sf"/>
</dbReference>
<dbReference type="Pfam" id="PF02574">
    <property type="entry name" value="S-methyl_trans"/>
    <property type="match status" value="1"/>
</dbReference>
<reference evidence="5 6" key="1">
    <citation type="submission" date="2024-02" db="EMBL/GenBank/DDBJ databases">
        <title>New especies of Spiribacter isolated from saline water.</title>
        <authorList>
            <person name="Leon M.J."/>
            <person name="De La Haba R."/>
            <person name="Sanchez-Porro C."/>
            <person name="Ventosa A."/>
        </authorList>
    </citation>
    <scope>NUCLEOTIDE SEQUENCE [LARGE SCALE GENOMIC DNA]</scope>
    <source>
        <strain evidence="6">ag22IC4-227</strain>
    </source>
</reference>
<sequence>MGLDMHHITRDQPMTEHTITLLDGGMGQELRKRTQAPATPLWSAQVMRDEPDLVAAVHRDYIAAGADVITVNTYVATPQRLARDGDPAWFDSLQKAALDAAHSARDKSDCRVRIAGCLPPLVASYHAELVPDDATCQRDYARLVEVQAGGVDLFIAETMSLTREAVAAAHAGGQSGRPVWIAFTVDDQDGTRLRSGEPLADAASAVVEAGADAVLINCSAPEAVTTAMPILAGRGVPFGGYANGFEAAAELEAGGTVDALAARESMTPAVYAGHVRDWIDAGATIVGGCCEIGPAHIAALYRRFR</sequence>
<keyword evidence="1 3" id="KW-0489">Methyltransferase</keyword>
<dbReference type="EMBL" id="JBAKFJ010000001">
    <property type="protein sequence ID" value="MEX0386055.1"/>
    <property type="molecule type" value="Genomic_DNA"/>
</dbReference>
<feature type="binding site" evidence="3">
    <location>
        <position position="218"/>
    </location>
    <ligand>
        <name>Zn(2+)</name>
        <dbReference type="ChEBI" id="CHEBI:29105"/>
    </ligand>
</feature>
<dbReference type="PANTHER" id="PTHR11103">
    <property type="entry name" value="SLR1189 PROTEIN"/>
    <property type="match status" value="1"/>
</dbReference>
<dbReference type="PIRSF" id="PIRSF037505">
    <property type="entry name" value="Betaine_HMT"/>
    <property type="match status" value="1"/>
</dbReference>
<comment type="cofactor">
    <cofactor evidence="3">
        <name>Zn(2+)</name>
        <dbReference type="ChEBI" id="CHEBI:29105"/>
    </cofactor>
</comment>
<feature type="binding site" evidence="3">
    <location>
        <position position="290"/>
    </location>
    <ligand>
        <name>Zn(2+)</name>
        <dbReference type="ChEBI" id="CHEBI:29105"/>
    </ligand>
</feature>
<keyword evidence="6" id="KW-1185">Reference proteome</keyword>
<name>A0ABV3S9P2_9GAMM</name>
<evidence type="ECO:0000313" key="5">
    <source>
        <dbReference type="EMBL" id="MEX0386055.1"/>
    </source>
</evidence>
<evidence type="ECO:0000256" key="3">
    <source>
        <dbReference type="PROSITE-ProRule" id="PRU00333"/>
    </source>
</evidence>
<evidence type="ECO:0000256" key="1">
    <source>
        <dbReference type="ARBA" id="ARBA00022603"/>
    </source>
</evidence>
<dbReference type="Gene3D" id="3.20.20.330">
    <property type="entry name" value="Homocysteine-binding-like domain"/>
    <property type="match status" value="1"/>
</dbReference>
<keyword evidence="3" id="KW-0862">Zinc</keyword>
<comment type="caution">
    <text evidence="5">The sequence shown here is derived from an EMBL/GenBank/DDBJ whole genome shotgun (WGS) entry which is preliminary data.</text>
</comment>
<gene>
    <name evidence="5" type="ORF">V6X64_03465</name>
</gene>
<keyword evidence="3" id="KW-0479">Metal-binding</keyword>
<proteinExistence type="predicted"/>
<keyword evidence="2 3" id="KW-0808">Transferase</keyword>
<evidence type="ECO:0000313" key="6">
    <source>
        <dbReference type="Proteomes" id="UP001556653"/>
    </source>
</evidence>
<dbReference type="PROSITE" id="PS50970">
    <property type="entry name" value="HCY"/>
    <property type="match status" value="1"/>
</dbReference>
<feature type="domain" description="Hcy-binding" evidence="4">
    <location>
        <begin position="8"/>
        <end position="304"/>
    </location>
</feature>
<evidence type="ECO:0000259" key="4">
    <source>
        <dbReference type="PROSITE" id="PS50970"/>
    </source>
</evidence>
<dbReference type="SUPFAM" id="SSF82282">
    <property type="entry name" value="Homocysteine S-methyltransferase"/>
    <property type="match status" value="1"/>
</dbReference>
<protein>
    <submittedName>
        <fullName evidence="5">Homocysteine S-methyltransferase family protein</fullName>
    </submittedName>
</protein>
<dbReference type="PANTHER" id="PTHR11103:SF18">
    <property type="entry name" value="SLR1189 PROTEIN"/>
    <property type="match status" value="1"/>
</dbReference>
<dbReference type="InterPro" id="IPR017226">
    <property type="entry name" value="BHMT-like"/>
</dbReference>
<feature type="binding site" evidence="3">
    <location>
        <position position="289"/>
    </location>
    <ligand>
        <name>Zn(2+)</name>
        <dbReference type="ChEBI" id="CHEBI:29105"/>
    </ligand>
</feature>
<dbReference type="Proteomes" id="UP001556653">
    <property type="component" value="Unassembled WGS sequence"/>
</dbReference>